<keyword evidence="1" id="KW-0812">Transmembrane</keyword>
<reference evidence="3 5" key="2">
    <citation type="submission" date="2017-09" db="EMBL/GenBank/DDBJ databases">
        <title>Large-scale bioinformatics analysis of Bacillus genomes uncovers conserved roles of natural products in bacterial physiology.</title>
        <authorList>
            <consortium name="Agbiome Team Llc"/>
            <person name="Bleich R.M."/>
            <person name="Grubbs K.J."/>
            <person name="Santa Maria K.C."/>
            <person name="Allen S.E."/>
            <person name="Farag S."/>
            <person name="Shank E.A."/>
            <person name="Bowers A."/>
        </authorList>
    </citation>
    <scope>NUCLEOTIDE SEQUENCE [LARGE SCALE GENOMIC DNA]</scope>
    <source>
        <strain evidence="3 5">AFS044295</strain>
    </source>
</reference>
<dbReference type="RefSeq" id="WP_081114006.1">
    <property type="nucleotide sequence ID" value="NZ_JAOPSZ010000002.1"/>
</dbReference>
<feature type="transmembrane region" description="Helical" evidence="1">
    <location>
        <begin position="98"/>
        <end position="122"/>
    </location>
</feature>
<reference evidence="2 4" key="1">
    <citation type="submission" date="2016-10" db="EMBL/GenBank/DDBJ databases">
        <title>Comparative genomics of Bacillus thuringiensis reveals a path to pathogens against multiple invertebrate hosts.</title>
        <authorList>
            <person name="Zheng J."/>
            <person name="Gao Q."/>
            <person name="Liu H."/>
            <person name="Peng D."/>
            <person name="Ruan L."/>
            <person name="Sun M."/>
        </authorList>
    </citation>
    <scope>NUCLEOTIDE SEQUENCE [LARGE SCALE GENOMIC DNA]</scope>
    <source>
        <strain evidence="2">BGSC 4BK1</strain>
    </source>
</reference>
<evidence type="ECO:0000313" key="2">
    <source>
        <dbReference type="EMBL" id="OTX84045.1"/>
    </source>
</evidence>
<dbReference type="AlphaFoldDB" id="A0A242YWC7"/>
<dbReference type="InterPro" id="IPR025440">
    <property type="entry name" value="DUF4306"/>
</dbReference>
<proteinExistence type="predicted"/>
<accession>A0A242YWC7</accession>
<evidence type="ECO:0000313" key="3">
    <source>
        <dbReference type="EMBL" id="PHD63716.1"/>
    </source>
</evidence>
<dbReference type="Pfam" id="PF14154">
    <property type="entry name" value="DUF4306"/>
    <property type="match status" value="1"/>
</dbReference>
<sequence>MNSKRRLQQKGYRHTNARYNNHKIGGGFFLTINQMVQLGSSFMLFITSALISWYQGSNLIDYPDEWKYSAKFTNYFKGTVSNYQDIYQIDFFIYAAKFYPTAFVVMLISLLYMLILILHILFTRKDQAI</sequence>
<dbReference type="Proteomes" id="UP000194945">
    <property type="component" value="Unassembled WGS sequence"/>
</dbReference>
<evidence type="ECO:0000313" key="4">
    <source>
        <dbReference type="Proteomes" id="UP000194945"/>
    </source>
</evidence>
<evidence type="ECO:0000313" key="5">
    <source>
        <dbReference type="Proteomes" id="UP000223364"/>
    </source>
</evidence>
<dbReference type="EMBL" id="NUSP01000001">
    <property type="protein sequence ID" value="PHD63716.1"/>
    <property type="molecule type" value="Genomic_DNA"/>
</dbReference>
<name>A0A242YWC7_9BACI</name>
<feature type="transmembrane region" description="Helical" evidence="1">
    <location>
        <begin position="28"/>
        <end position="54"/>
    </location>
</feature>
<gene>
    <name evidence="2" type="ORF">BK730_29855</name>
    <name evidence="3" type="ORF">COF57_01180</name>
</gene>
<dbReference type="Proteomes" id="UP000223364">
    <property type="component" value="Unassembled WGS sequence"/>
</dbReference>
<accession>A0A2B6WMV8</accession>
<keyword evidence="1" id="KW-0472">Membrane</keyword>
<keyword evidence="1" id="KW-1133">Transmembrane helix</keyword>
<comment type="caution">
    <text evidence="2">The sequence shown here is derived from an EMBL/GenBank/DDBJ whole genome shotgun (WGS) entry which is preliminary data.</text>
</comment>
<organism evidence="2 4">
    <name type="scientific">Bacillus wiedmannii</name>
    <dbReference type="NCBI Taxonomy" id="1890302"/>
    <lineage>
        <taxon>Bacteria</taxon>
        <taxon>Bacillati</taxon>
        <taxon>Bacillota</taxon>
        <taxon>Bacilli</taxon>
        <taxon>Bacillales</taxon>
        <taxon>Bacillaceae</taxon>
        <taxon>Bacillus</taxon>
        <taxon>Bacillus cereus group</taxon>
    </lineage>
</organism>
<protein>
    <submittedName>
        <fullName evidence="3">DUF4306 domain-containing protein</fullName>
    </submittedName>
</protein>
<evidence type="ECO:0000256" key="1">
    <source>
        <dbReference type="SAM" id="Phobius"/>
    </source>
</evidence>
<dbReference type="EMBL" id="NFDE01000065">
    <property type="protein sequence ID" value="OTX84045.1"/>
    <property type="molecule type" value="Genomic_DNA"/>
</dbReference>